<evidence type="ECO:0000313" key="4">
    <source>
        <dbReference type="Proteomes" id="UP000673552"/>
    </source>
</evidence>
<dbReference type="Gene3D" id="2.170.270.10">
    <property type="entry name" value="SET domain"/>
    <property type="match status" value="1"/>
</dbReference>
<dbReference type="InterPro" id="IPR001214">
    <property type="entry name" value="SET_dom"/>
</dbReference>
<dbReference type="OrthoDB" id="438641at2759"/>
<dbReference type="KEGG" id="lmat:92512630"/>
<dbReference type="Pfam" id="PF00856">
    <property type="entry name" value="SET"/>
    <property type="match status" value="1"/>
</dbReference>
<feature type="compositionally biased region" description="Basic and acidic residues" evidence="1">
    <location>
        <begin position="741"/>
        <end position="760"/>
    </location>
</feature>
<evidence type="ECO:0000259" key="2">
    <source>
        <dbReference type="PROSITE" id="PS50280"/>
    </source>
</evidence>
<feature type="region of interest" description="Disordered" evidence="1">
    <location>
        <begin position="719"/>
        <end position="760"/>
    </location>
</feature>
<dbReference type="PROSITE" id="PS50280">
    <property type="entry name" value="SET"/>
    <property type="match status" value="1"/>
</dbReference>
<dbReference type="PANTHER" id="PTHR12197">
    <property type="entry name" value="HISTONE-LYSINE N-METHYLTRANSFERASE SMYD"/>
    <property type="match status" value="1"/>
</dbReference>
<protein>
    <recommendedName>
        <fullName evidence="2">SET domain-containing protein</fullName>
    </recommendedName>
</protein>
<feature type="domain" description="SET" evidence="2">
    <location>
        <begin position="344"/>
        <end position="668"/>
    </location>
</feature>
<dbReference type="PANTHER" id="PTHR12197:SF292">
    <property type="entry name" value="SET DOMAIN-CONTAINING PROTEIN"/>
    <property type="match status" value="1"/>
</dbReference>
<keyword evidence="4" id="KW-1185">Reference proteome</keyword>
<dbReference type="SUPFAM" id="SSF82199">
    <property type="entry name" value="SET domain"/>
    <property type="match status" value="1"/>
</dbReference>
<dbReference type="InterPro" id="IPR050869">
    <property type="entry name" value="H3K4_H4K5_MeTrfase"/>
</dbReference>
<reference evidence="4" key="2">
    <citation type="journal article" date="2021" name="Sci. Data">
        <title>Chromosome-scale genome sequencing, assembly and annotation of six genomes from subfamily Leishmaniinae.</title>
        <authorList>
            <person name="Almutairi H."/>
            <person name="Urbaniak M.D."/>
            <person name="Bates M.D."/>
            <person name="Jariyapan N."/>
            <person name="Kwakye-Nuako G."/>
            <person name="Thomaz Soccol V."/>
            <person name="Al-Salem W.S."/>
            <person name="Dillon R.J."/>
            <person name="Bates P.A."/>
            <person name="Gatherer D."/>
        </authorList>
    </citation>
    <scope>NUCLEOTIDE SEQUENCE [LARGE SCALE GENOMIC DNA]</scope>
</reference>
<comment type="caution">
    <text evidence="3">The sequence shown here is derived from an EMBL/GenBank/DDBJ whole genome shotgun (WGS) entry which is preliminary data.</text>
</comment>
<proteinExistence type="predicted"/>
<reference evidence="4" key="1">
    <citation type="journal article" date="2021" name="Microbiol. Resour. Announc.">
        <title>LGAAP: Leishmaniinae Genome Assembly and Annotation Pipeline.</title>
        <authorList>
            <person name="Almutairi H."/>
            <person name="Urbaniak M.D."/>
            <person name="Bates M.D."/>
            <person name="Jariyapan N."/>
            <person name="Kwakye-Nuako G."/>
            <person name="Thomaz-Soccol V."/>
            <person name="Al-Salem W.S."/>
            <person name="Dillon R.J."/>
            <person name="Bates P.A."/>
            <person name="Gatherer D."/>
        </authorList>
    </citation>
    <scope>NUCLEOTIDE SEQUENCE [LARGE SCALE GENOMIC DNA]</scope>
</reference>
<sequence length="991" mass="105551">MPRRDAVSPSEARLPGDEPLVPPSAMMMSLLSSLSAVPGVLCVSSAPPQTPLFSRKVTPCTGGEGLPVYASVTYRRLCCLVLFLCRWVAERVAIPSGGELSAVLRHIPSARLVGGPSRSWLETRDGVDDDDEEGRGGIHCSTAALADCRLSTLLPAPPPQLTRATIEAVLEVNANGIQGDDESHIDVVLWHLCAASSRPGADANVCDDAMRGAIISLRDTWRQAKRRIFLEATPSARLTDGYISALLYMYAEAGVELASCTLLRTLTPATEPMAAAETEVTAAVAALDAVHELLAAQQVARIATSHTAPMPAGKLILSRIRTLLLALLSASPLSSSYIEFHLHAHVELSSDPSRTVAGLGLVATDPIGEGELLVREAALSTLTDTGVEWFSQGGAKATSTATTAEECFKDSTPIQGEGARCFHENPATASVTEEAAAASSVQARQRGDSALLMPEKGDRGAAAQLLCALACFPNLLCRGWQQWAAHVMGDALALRSTSRVPHWQVGAADNTQERAAPESSPSALCSTAGAPPRRALSWQEGAAHASLPPALQLLLDVRGIDEFRIDPPPRLCRHTQCDDHRGCVNPGPRRSAGGCGVGAGPFPTSNDVSTKALFPFLRHLNHACVPNTILVLERTPVRRNGGGEDGVVASLVALRAIESGEEITVSYVPATTALTVSKTELSEVLGFQCHCYLCTQKAALLHGQVCGDCGQLIYEPGSQGEPAPPSGIHTTAGASRRTTVFRHEEQCPQRRGTGEARGAVDRKSSLVAELQLQLDGISVQLAEGQGEDEAIKNARDPVAAAVRHLVDLDMFVAQTLLPTHYLRLRLRLEVFAYSTMARGLGSTVSAELIHLCSSTLEGLEMLLPPNHPLLTGLRMYLVFSRGRHVRAVNAATDVSQGTKHAGCCGAVREQAALMQLPFVLDPLVRRCVARCFQEHFLQLLGWRADWLSRAGEAGALGSFLARYPVELEACGVTTTEHMELLSCLEDGTEEV</sequence>
<dbReference type="CDD" id="cd20071">
    <property type="entry name" value="SET_SMYD"/>
    <property type="match status" value="1"/>
</dbReference>
<accession>A0A836GPE1</accession>
<dbReference type="GeneID" id="92512630"/>
<feature type="compositionally biased region" description="Polar residues" evidence="1">
    <location>
        <begin position="728"/>
        <end position="738"/>
    </location>
</feature>
<dbReference type="Proteomes" id="UP000673552">
    <property type="component" value="Unassembled WGS sequence"/>
</dbReference>
<evidence type="ECO:0000256" key="1">
    <source>
        <dbReference type="SAM" id="MobiDB-lite"/>
    </source>
</evidence>
<dbReference type="AlphaFoldDB" id="A0A836GPE1"/>
<organism evidence="3 4">
    <name type="scientific">Leishmania martiniquensis</name>
    <dbReference type="NCBI Taxonomy" id="1580590"/>
    <lineage>
        <taxon>Eukaryota</taxon>
        <taxon>Discoba</taxon>
        <taxon>Euglenozoa</taxon>
        <taxon>Kinetoplastea</taxon>
        <taxon>Metakinetoplastina</taxon>
        <taxon>Trypanosomatida</taxon>
        <taxon>Trypanosomatidae</taxon>
        <taxon>Leishmaniinae</taxon>
        <taxon>Leishmania</taxon>
    </lineage>
</organism>
<dbReference type="InterPro" id="IPR046341">
    <property type="entry name" value="SET_dom_sf"/>
</dbReference>
<name>A0A836GPE1_9TRYP</name>
<dbReference type="RefSeq" id="XP_067175493.1">
    <property type="nucleotide sequence ID" value="XM_067320118.1"/>
</dbReference>
<dbReference type="EMBL" id="JAFEUZ010000033">
    <property type="protein sequence ID" value="KAG5469320.1"/>
    <property type="molecule type" value="Genomic_DNA"/>
</dbReference>
<gene>
    <name evidence="3" type="ORF">LSCM1_02535</name>
</gene>
<evidence type="ECO:0000313" key="3">
    <source>
        <dbReference type="EMBL" id="KAG5469320.1"/>
    </source>
</evidence>